<keyword evidence="2" id="KW-1185">Reference proteome</keyword>
<comment type="caution">
    <text evidence="1">The sequence shown here is derived from an EMBL/GenBank/DDBJ whole genome shotgun (WGS) entry which is preliminary data.</text>
</comment>
<proteinExistence type="predicted"/>
<protein>
    <submittedName>
        <fullName evidence="1">Uncharacterized protein</fullName>
    </submittedName>
</protein>
<name>A0ABU1VIS0_9BURK</name>
<gene>
    <name evidence="1" type="ORF">J2X09_004989</name>
</gene>
<dbReference type="EMBL" id="JAVDWE010000021">
    <property type="protein sequence ID" value="MDR7097215.1"/>
    <property type="molecule type" value="Genomic_DNA"/>
</dbReference>
<evidence type="ECO:0000313" key="1">
    <source>
        <dbReference type="EMBL" id="MDR7097215.1"/>
    </source>
</evidence>
<dbReference type="Proteomes" id="UP001265550">
    <property type="component" value="Unassembled WGS sequence"/>
</dbReference>
<evidence type="ECO:0000313" key="2">
    <source>
        <dbReference type="Proteomes" id="UP001265550"/>
    </source>
</evidence>
<reference evidence="1 2" key="1">
    <citation type="submission" date="2023-07" db="EMBL/GenBank/DDBJ databases">
        <title>Sorghum-associated microbial communities from plants grown in Nebraska, USA.</title>
        <authorList>
            <person name="Schachtman D."/>
        </authorList>
    </citation>
    <scope>NUCLEOTIDE SEQUENCE [LARGE SCALE GENOMIC DNA]</scope>
    <source>
        <strain evidence="1 2">BE240</strain>
    </source>
</reference>
<organism evidence="1 2">
    <name type="scientific">Hydrogenophaga laconesensis</name>
    <dbReference type="NCBI Taxonomy" id="1805971"/>
    <lineage>
        <taxon>Bacteria</taxon>
        <taxon>Pseudomonadati</taxon>
        <taxon>Pseudomonadota</taxon>
        <taxon>Betaproteobacteria</taxon>
        <taxon>Burkholderiales</taxon>
        <taxon>Comamonadaceae</taxon>
        <taxon>Hydrogenophaga</taxon>
    </lineage>
</organism>
<accession>A0ABU1VIS0</accession>
<dbReference type="RefSeq" id="WP_204734547.1">
    <property type="nucleotide sequence ID" value="NZ_JAVDWE010000021.1"/>
</dbReference>
<sequence>MAESTNVRADRVFVLNNDAVSRVVNTDVFSTAGARARVETKEILSDGPSAALAGIESGAEKAITTFPSTSGIAGRIVPGAAYVGMASNTPLGRSVTSTNKSASRKCRCPGLRGAVNVGDWPIPVSRDFAFCVCCVVSKSTLCGVKK</sequence>